<evidence type="ECO:0000313" key="2">
    <source>
        <dbReference type="Proteomes" id="UP001500968"/>
    </source>
</evidence>
<dbReference type="Proteomes" id="UP001500968">
    <property type="component" value="Unassembled WGS sequence"/>
</dbReference>
<dbReference type="RefSeq" id="WP_324689345.1">
    <property type="nucleotide sequence ID" value="NZ_BAABCR010000015.1"/>
</dbReference>
<keyword evidence="2" id="KW-1185">Reference proteome</keyword>
<protein>
    <submittedName>
        <fullName evidence="1">Uncharacterized protein</fullName>
    </submittedName>
</protein>
<dbReference type="EMBL" id="BAABCR010000015">
    <property type="protein sequence ID" value="GAA4033176.1"/>
    <property type="molecule type" value="Genomic_DNA"/>
</dbReference>
<reference evidence="2" key="1">
    <citation type="journal article" date="2019" name="Int. J. Syst. Evol. Microbiol.">
        <title>The Global Catalogue of Microorganisms (GCM) 10K type strain sequencing project: providing services to taxonomists for standard genome sequencing and annotation.</title>
        <authorList>
            <consortium name="The Broad Institute Genomics Platform"/>
            <consortium name="The Broad Institute Genome Sequencing Center for Infectious Disease"/>
            <person name="Wu L."/>
            <person name="Ma J."/>
        </authorList>
    </citation>
    <scope>NUCLEOTIDE SEQUENCE [LARGE SCALE GENOMIC DNA]</scope>
    <source>
        <strain evidence="2">JCM 17064</strain>
    </source>
</reference>
<gene>
    <name evidence="1" type="ORF">GCM10022386_16970</name>
</gene>
<organism evidence="1 2">
    <name type="scientific">Flavobacterium cheonhonense</name>
    <dbReference type="NCBI Taxonomy" id="706185"/>
    <lineage>
        <taxon>Bacteria</taxon>
        <taxon>Pseudomonadati</taxon>
        <taxon>Bacteroidota</taxon>
        <taxon>Flavobacteriia</taxon>
        <taxon>Flavobacteriales</taxon>
        <taxon>Flavobacteriaceae</taxon>
        <taxon>Flavobacterium</taxon>
    </lineage>
</organism>
<accession>A0ABP7TYJ9</accession>
<evidence type="ECO:0000313" key="1">
    <source>
        <dbReference type="EMBL" id="GAA4033176.1"/>
    </source>
</evidence>
<proteinExistence type="predicted"/>
<sequence>MKKLLIIVALVMLAKPILPVVDYMINYDYISKVLCENKAKPELKCNGKCQLMKELAKASEEEKPITPVKKIQVQETEVLFFQEIQPLLTRQTFFQHKNAISNHYANLYFHLASGSVFHPPTYSA</sequence>
<name>A0ABP7TYJ9_9FLAO</name>
<comment type="caution">
    <text evidence="1">The sequence shown here is derived from an EMBL/GenBank/DDBJ whole genome shotgun (WGS) entry which is preliminary data.</text>
</comment>